<evidence type="ECO:0000313" key="3">
    <source>
        <dbReference type="Proteomes" id="UP001596138"/>
    </source>
</evidence>
<comment type="caution">
    <text evidence="2">The sequence shown here is derived from an EMBL/GenBank/DDBJ whole genome shotgun (WGS) entry which is preliminary data.</text>
</comment>
<dbReference type="GO" id="GO:0016301">
    <property type="term" value="F:kinase activity"/>
    <property type="evidence" value="ECO:0007669"/>
    <property type="project" value="UniProtKB-KW"/>
</dbReference>
<keyword evidence="2" id="KW-0418">Kinase</keyword>
<protein>
    <submittedName>
        <fullName evidence="2">ABC1 kinase family protein</fullName>
    </submittedName>
</protein>
<name>A0ABW1T0A8_9ACTN</name>
<feature type="domain" description="ABC1 atypical kinase-like" evidence="1">
    <location>
        <begin position="93"/>
        <end position="308"/>
    </location>
</feature>
<evidence type="ECO:0000313" key="2">
    <source>
        <dbReference type="EMBL" id="MFC6238142.1"/>
    </source>
</evidence>
<organism evidence="2 3">
    <name type="scientific">Longivirga aurantiaca</name>
    <dbReference type="NCBI Taxonomy" id="1837743"/>
    <lineage>
        <taxon>Bacteria</taxon>
        <taxon>Bacillati</taxon>
        <taxon>Actinomycetota</taxon>
        <taxon>Actinomycetes</taxon>
        <taxon>Sporichthyales</taxon>
        <taxon>Sporichthyaceae</taxon>
        <taxon>Longivirga</taxon>
    </lineage>
</organism>
<accession>A0ABW1T0A8</accession>
<reference evidence="3" key="1">
    <citation type="journal article" date="2019" name="Int. J. Syst. Evol. Microbiol.">
        <title>The Global Catalogue of Microorganisms (GCM) 10K type strain sequencing project: providing services to taxonomists for standard genome sequencing and annotation.</title>
        <authorList>
            <consortium name="The Broad Institute Genomics Platform"/>
            <consortium name="The Broad Institute Genome Sequencing Center for Infectious Disease"/>
            <person name="Wu L."/>
            <person name="Ma J."/>
        </authorList>
    </citation>
    <scope>NUCLEOTIDE SEQUENCE [LARGE SCALE GENOMIC DNA]</scope>
    <source>
        <strain evidence="3">CGMCC 4.7317</strain>
    </source>
</reference>
<dbReference type="Proteomes" id="UP001596138">
    <property type="component" value="Unassembled WGS sequence"/>
</dbReference>
<dbReference type="InterPro" id="IPR051409">
    <property type="entry name" value="Atypical_kinase_ADCK"/>
</dbReference>
<dbReference type="RefSeq" id="WP_386766090.1">
    <property type="nucleotide sequence ID" value="NZ_JBHSTI010000008.1"/>
</dbReference>
<dbReference type="SUPFAM" id="SSF56112">
    <property type="entry name" value="Protein kinase-like (PK-like)"/>
    <property type="match status" value="1"/>
</dbReference>
<dbReference type="InterPro" id="IPR011009">
    <property type="entry name" value="Kinase-like_dom_sf"/>
</dbReference>
<keyword evidence="2" id="KW-0808">Transferase</keyword>
<keyword evidence="3" id="KW-1185">Reference proteome</keyword>
<proteinExistence type="predicted"/>
<dbReference type="PANTHER" id="PTHR43851">
    <property type="match status" value="1"/>
</dbReference>
<dbReference type="EMBL" id="JBHSTI010000008">
    <property type="protein sequence ID" value="MFC6238142.1"/>
    <property type="molecule type" value="Genomic_DNA"/>
</dbReference>
<dbReference type="InterPro" id="IPR004147">
    <property type="entry name" value="ABC1_dom"/>
</dbReference>
<sequence>MAPATTSVIRSARIAALVAALTARSAVTAVRARVDPDPARLRREARAANAEALRSTLGGMKGGALKAGQLLSTVDSLFPPDPDRTWTEALTSLQESNPPLAWNEVEPLLHQGLGGRWRERLVEVDEDAAAAASLGQVHRGTWCDGRAVAVKVQYPFARQALMSDLGALSMSLRVAGAVLPGLVAAPLVDELRVRAAEELDYVHEATAQRAVATAFAGSEEFAVPDVVEVGGGVLVSEWLEGRPLVSAVDDADLDRARIAERYQRFALLAPALSGWLHADPHPGNFRITPDGRLGVLDFGAVVPMPDGLPTAFGRLVHTFADETDDASALDALREFGLVRAGRTVDVASLRSVMSPFGEPARHDTFHFSPEWLRACFARDDAARDPDYTAALGLDVPAEHLMTQRVWLGLIGVLCRLDVTVPVRPVLAELLPGFQAAR</sequence>
<gene>
    <name evidence="2" type="ORF">ACFQGU_09645</name>
</gene>
<dbReference type="Pfam" id="PF03109">
    <property type="entry name" value="ABC1"/>
    <property type="match status" value="1"/>
</dbReference>
<dbReference type="PANTHER" id="PTHR43851:SF3">
    <property type="entry name" value="COENZYME Q8"/>
    <property type="match status" value="1"/>
</dbReference>
<evidence type="ECO:0000259" key="1">
    <source>
        <dbReference type="Pfam" id="PF03109"/>
    </source>
</evidence>